<dbReference type="EnsemblPlants" id="KRH12427">
    <property type="protein sequence ID" value="KRH12427"/>
    <property type="gene ID" value="GLYMA_15G171600"/>
</dbReference>
<evidence type="ECO:0008006" key="4">
    <source>
        <dbReference type="Google" id="ProtNLM"/>
    </source>
</evidence>
<dbReference type="InParanoid" id="A0A0R0GBD2"/>
<proteinExistence type="predicted"/>
<dbReference type="PANTHER" id="PTHR35274:SF8">
    <property type="entry name" value="PROTEIN, PUTATIVE-RELATED"/>
    <property type="match status" value="1"/>
</dbReference>
<dbReference type="STRING" id="3847.A0A0R0GBD2"/>
<reference evidence="1" key="3">
    <citation type="submission" date="2018-07" db="EMBL/GenBank/DDBJ databases">
        <title>WGS assembly of Glycine max.</title>
        <authorList>
            <person name="Schmutz J."/>
            <person name="Cannon S."/>
            <person name="Schlueter J."/>
            <person name="Ma J."/>
            <person name="Mitros T."/>
            <person name="Nelson W."/>
            <person name="Hyten D."/>
            <person name="Song Q."/>
            <person name="Thelen J."/>
            <person name="Cheng J."/>
            <person name="Xu D."/>
            <person name="Hellsten U."/>
            <person name="May G."/>
            <person name="Yu Y."/>
            <person name="Sakurai T."/>
            <person name="Umezawa T."/>
            <person name="Bhattacharyya M."/>
            <person name="Sandhu D."/>
            <person name="Valliyodan B."/>
            <person name="Lindquist E."/>
            <person name="Peto M."/>
            <person name="Grant D."/>
            <person name="Shu S."/>
            <person name="Goodstein D."/>
            <person name="Barry K."/>
            <person name="Futrell-Griggs M."/>
            <person name="Abernathy B."/>
            <person name="Du J."/>
            <person name="Tian Z."/>
            <person name="Zhu L."/>
            <person name="Gill N."/>
            <person name="Joshi T."/>
            <person name="Libault M."/>
            <person name="Sethuraman A."/>
            <person name="Zhang X."/>
            <person name="Shinozaki K."/>
            <person name="Nguyen H."/>
            <person name="Wing R."/>
            <person name="Cregan P."/>
            <person name="Specht J."/>
            <person name="Grimwood J."/>
            <person name="Rokhsar D."/>
            <person name="Stacey G."/>
            <person name="Shoemaker R."/>
            <person name="Jackson S."/>
        </authorList>
    </citation>
    <scope>NUCLEOTIDE SEQUENCE</scope>
    <source>
        <tissue evidence="1">Callus</tissue>
    </source>
</reference>
<keyword evidence="3" id="KW-1185">Reference proteome</keyword>
<dbReference type="InterPro" id="IPR040290">
    <property type="entry name" value="Prot_E6-like"/>
</dbReference>
<dbReference type="EMBL" id="CM000848">
    <property type="protein sequence ID" value="KRH12427.1"/>
    <property type="molecule type" value="Genomic_DNA"/>
</dbReference>
<gene>
    <name evidence="1" type="ORF">GLYMA_15G171600</name>
</gene>
<protein>
    <recommendedName>
        <fullName evidence="4">Protein E6</fullName>
    </recommendedName>
</protein>
<dbReference type="OMA" id="GYSHNME"/>
<evidence type="ECO:0000313" key="1">
    <source>
        <dbReference type="EMBL" id="KRH12427.1"/>
    </source>
</evidence>
<reference evidence="1 2" key="1">
    <citation type="journal article" date="2010" name="Nature">
        <title>Genome sequence of the palaeopolyploid soybean.</title>
        <authorList>
            <person name="Schmutz J."/>
            <person name="Cannon S.B."/>
            <person name="Schlueter J."/>
            <person name="Ma J."/>
            <person name="Mitros T."/>
            <person name="Nelson W."/>
            <person name="Hyten D.L."/>
            <person name="Song Q."/>
            <person name="Thelen J.J."/>
            <person name="Cheng J."/>
            <person name="Xu D."/>
            <person name="Hellsten U."/>
            <person name="May G.D."/>
            <person name="Yu Y."/>
            <person name="Sakurai T."/>
            <person name="Umezawa T."/>
            <person name="Bhattacharyya M.K."/>
            <person name="Sandhu D."/>
            <person name="Valliyodan B."/>
            <person name="Lindquist E."/>
            <person name="Peto M."/>
            <person name="Grant D."/>
            <person name="Shu S."/>
            <person name="Goodstein D."/>
            <person name="Barry K."/>
            <person name="Futrell-Griggs M."/>
            <person name="Abernathy B."/>
            <person name="Du J."/>
            <person name="Tian Z."/>
            <person name="Zhu L."/>
            <person name="Gill N."/>
            <person name="Joshi T."/>
            <person name="Libault M."/>
            <person name="Sethuraman A."/>
            <person name="Zhang X.-C."/>
            <person name="Shinozaki K."/>
            <person name="Nguyen H.T."/>
            <person name="Wing R.A."/>
            <person name="Cregan P."/>
            <person name="Specht J."/>
            <person name="Grimwood J."/>
            <person name="Rokhsar D."/>
            <person name="Stacey G."/>
            <person name="Shoemaker R.C."/>
            <person name="Jackson S.A."/>
        </authorList>
    </citation>
    <scope>NUCLEOTIDE SEQUENCE</scope>
    <source>
        <strain evidence="2">cv. Williams 82</strain>
        <tissue evidence="1">Callus</tissue>
    </source>
</reference>
<evidence type="ECO:0000313" key="2">
    <source>
        <dbReference type="EnsemblPlants" id="KRH12427"/>
    </source>
</evidence>
<dbReference type="AlphaFoldDB" id="A0A0R0GBD2"/>
<dbReference type="Gramene" id="KRH12427">
    <property type="protein sequence ID" value="KRH12427"/>
    <property type="gene ID" value="GLYMA_15G171600"/>
</dbReference>
<dbReference type="FunCoup" id="A0A0R0GBD2">
    <property type="interactions" value="159"/>
</dbReference>
<dbReference type="Proteomes" id="UP000008827">
    <property type="component" value="Chromosome 15"/>
</dbReference>
<accession>A0A0R0GBD2</accession>
<dbReference type="PANTHER" id="PTHR35274">
    <property type="entry name" value="E6-LIKE PROTEIN"/>
    <property type="match status" value="1"/>
</dbReference>
<reference evidence="2" key="2">
    <citation type="submission" date="2018-02" db="UniProtKB">
        <authorList>
            <consortium name="EnsemblPlants"/>
        </authorList>
    </citation>
    <scope>IDENTIFICATION</scope>
    <source>
        <strain evidence="2">Williams 82</strain>
    </source>
</reference>
<name>A0A0R0GBD2_SOYBN</name>
<evidence type="ECO:0000313" key="3">
    <source>
        <dbReference type="Proteomes" id="UP000008827"/>
    </source>
</evidence>
<organism evidence="1">
    <name type="scientific">Glycine max</name>
    <name type="common">Soybean</name>
    <name type="synonym">Glycine hispida</name>
    <dbReference type="NCBI Taxonomy" id="3847"/>
    <lineage>
        <taxon>Eukaryota</taxon>
        <taxon>Viridiplantae</taxon>
        <taxon>Streptophyta</taxon>
        <taxon>Embryophyta</taxon>
        <taxon>Tracheophyta</taxon>
        <taxon>Spermatophyta</taxon>
        <taxon>Magnoliopsida</taxon>
        <taxon>eudicotyledons</taxon>
        <taxon>Gunneridae</taxon>
        <taxon>Pentapetalae</taxon>
        <taxon>rosids</taxon>
        <taxon>fabids</taxon>
        <taxon>Fabales</taxon>
        <taxon>Fabaceae</taxon>
        <taxon>Papilionoideae</taxon>
        <taxon>50 kb inversion clade</taxon>
        <taxon>NPAAA clade</taxon>
        <taxon>indigoferoid/millettioid clade</taxon>
        <taxon>Phaseoleae</taxon>
        <taxon>Glycine</taxon>
        <taxon>Glycine subgen. Soja</taxon>
    </lineage>
</organism>
<sequence length="300" mass="35551">MVSFRGPQPSNFVPFTPNKWENFERRKENQGFKNLYIKIVRQSQLLISIDHLPLSSVTNGSLIKLHLFPFLTTLLFALQITVRDSQFFSKVTHFDKDNVKVTELPNKEAPEVNKPEQQPPFIPETMAYMTEFENSNNKNYNNDAYNTRFSETSYNNKYYNKDSYEGNQYELSDTKYTEEGYNNKYHNSYQNNYNNDAANEKYSYNNNNNKNYNAHNNRYNTYNSNAVSRYNGERQGISDTRFLEGGKYFYDVGMEMYNPTNYGDSSREVNTNNWYNNRGVNYNGYQNQEEFEDEHENFEP</sequence>